<dbReference type="AlphaFoldDB" id="A0A6A5R8X8"/>
<dbReference type="Proteomes" id="UP000800082">
    <property type="component" value="Unassembled WGS sequence"/>
</dbReference>
<name>A0A6A5R8X8_9PLEO</name>
<proteinExistence type="predicted"/>
<sequence>MNDPLCPKYAESDINYSHEVSLCSLGLFSQCLSFIASLCSFLSGNTTDYAQICCKEPLDSINGVAQIAISKKILVAFGMQDTLPVIPKNHRLLGLDNASWIPLLSVPRPCKRPPSTSPRRSSVSILKSTCSRNAKAYEALQDLMDIISDNSTFPDPPSMGSYYKSGEEFTLWSCYVPHGPIVSMLISPQYC</sequence>
<reference evidence="1" key="1">
    <citation type="journal article" date="2020" name="Stud. Mycol.">
        <title>101 Dothideomycetes genomes: a test case for predicting lifestyles and emergence of pathogens.</title>
        <authorList>
            <person name="Haridas S."/>
            <person name="Albert R."/>
            <person name="Binder M."/>
            <person name="Bloem J."/>
            <person name="Labutti K."/>
            <person name="Salamov A."/>
            <person name="Andreopoulos B."/>
            <person name="Baker S."/>
            <person name="Barry K."/>
            <person name="Bills G."/>
            <person name="Bluhm B."/>
            <person name="Cannon C."/>
            <person name="Castanera R."/>
            <person name="Culley D."/>
            <person name="Daum C."/>
            <person name="Ezra D."/>
            <person name="Gonzalez J."/>
            <person name="Henrissat B."/>
            <person name="Kuo A."/>
            <person name="Liang C."/>
            <person name="Lipzen A."/>
            <person name="Lutzoni F."/>
            <person name="Magnuson J."/>
            <person name="Mondo S."/>
            <person name="Nolan M."/>
            <person name="Ohm R."/>
            <person name="Pangilinan J."/>
            <person name="Park H.-J."/>
            <person name="Ramirez L."/>
            <person name="Alfaro M."/>
            <person name="Sun H."/>
            <person name="Tritt A."/>
            <person name="Yoshinaga Y."/>
            <person name="Zwiers L.-H."/>
            <person name="Turgeon B."/>
            <person name="Goodwin S."/>
            <person name="Spatafora J."/>
            <person name="Crous P."/>
            <person name="Grigoriev I."/>
        </authorList>
    </citation>
    <scope>NUCLEOTIDE SEQUENCE</scope>
    <source>
        <strain evidence="1">CBS 183.55</strain>
    </source>
</reference>
<protein>
    <submittedName>
        <fullName evidence="1">Uncharacterized protein</fullName>
    </submittedName>
</protein>
<dbReference type="EMBL" id="ML978991">
    <property type="protein sequence ID" value="KAF1924685.1"/>
    <property type="molecule type" value="Genomic_DNA"/>
</dbReference>
<organism evidence="1 2">
    <name type="scientific">Didymella exigua CBS 183.55</name>
    <dbReference type="NCBI Taxonomy" id="1150837"/>
    <lineage>
        <taxon>Eukaryota</taxon>
        <taxon>Fungi</taxon>
        <taxon>Dikarya</taxon>
        <taxon>Ascomycota</taxon>
        <taxon>Pezizomycotina</taxon>
        <taxon>Dothideomycetes</taxon>
        <taxon>Pleosporomycetidae</taxon>
        <taxon>Pleosporales</taxon>
        <taxon>Pleosporineae</taxon>
        <taxon>Didymellaceae</taxon>
        <taxon>Didymella</taxon>
    </lineage>
</organism>
<gene>
    <name evidence="1" type="ORF">M421DRAFT_424570</name>
</gene>
<evidence type="ECO:0000313" key="1">
    <source>
        <dbReference type="EMBL" id="KAF1924685.1"/>
    </source>
</evidence>
<dbReference type="GeneID" id="54351459"/>
<accession>A0A6A5R8X8</accession>
<dbReference type="RefSeq" id="XP_033444937.1">
    <property type="nucleotide sequence ID" value="XM_033593791.1"/>
</dbReference>
<evidence type="ECO:0000313" key="2">
    <source>
        <dbReference type="Proteomes" id="UP000800082"/>
    </source>
</evidence>
<dbReference type="OrthoDB" id="3777844at2759"/>
<keyword evidence="2" id="KW-1185">Reference proteome</keyword>